<dbReference type="KEGG" id="mars:A8C75_05115"/>
<organism evidence="3 4">
    <name type="scientific">Marinobacterium aestuarii</name>
    <dbReference type="NCBI Taxonomy" id="1821621"/>
    <lineage>
        <taxon>Bacteria</taxon>
        <taxon>Pseudomonadati</taxon>
        <taxon>Pseudomonadota</taxon>
        <taxon>Gammaproteobacteria</taxon>
        <taxon>Oceanospirillales</taxon>
        <taxon>Oceanospirillaceae</taxon>
        <taxon>Marinobacterium</taxon>
    </lineage>
</organism>
<feature type="domain" description="Circularly permuted ATP-grasp type 2" evidence="2">
    <location>
        <begin position="89"/>
        <end position="468"/>
    </location>
</feature>
<protein>
    <submittedName>
        <fullName evidence="3">Uncharacterized protein</fullName>
    </submittedName>
</protein>
<dbReference type="PANTHER" id="PTHR34595">
    <property type="entry name" value="BLR5612 PROTEIN"/>
    <property type="match status" value="1"/>
</dbReference>
<dbReference type="Gene3D" id="3.30.1490.270">
    <property type="match status" value="1"/>
</dbReference>
<proteinExistence type="predicted"/>
<evidence type="ECO:0000313" key="3">
    <source>
        <dbReference type="EMBL" id="ANG61927.1"/>
    </source>
</evidence>
<name>A0A1A9EVR0_9GAMM</name>
<reference evidence="4" key="1">
    <citation type="submission" date="2016-05" db="EMBL/GenBank/DDBJ databases">
        <authorList>
            <person name="Baek K."/>
            <person name="Yang S.-J."/>
        </authorList>
    </citation>
    <scope>NUCLEOTIDE SEQUENCE [LARGE SCALE GENOMIC DNA]</scope>
    <source>
        <strain evidence="4">ST58-10</strain>
    </source>
</reference>
<dbReference type="Gene3D" id="3.40.50.11290">
    <property type="match status" value="1"/>
</dbReference>
<gene>
    <name evidence="3" type="ORF">A8C75_05115</name>
</gene>
<dbReference type="PANTHER" id="PTHR34595:SF2">
    <property type="entry name" value="BLR2978 PROTEIN"/>
    <property type="match status" value="1"/>
</dbReference>
<dbReference type="AlphaFoldDB" id="A0A1A9EVR0"/>
<dbReference type="InterPro" id="IPR025841">
    <property type="entry name" value="CP_ATPgrasp_2"/>
</dbReference>
<keyword evidence="4" id="KW-1185">Reference proteome</keyword>
<dbReference type="Pfam" id="PF14403">
    <property type="entry name" value="CP_ATPgrasp_2"/>
    <property type="match status" value="1"/>
</dbReference>
<accession>A0A1A9EVR0</accession>
<dbReference type="EMBL" id="CP015839">
    <property type="protein sequence ID" value="ANG61927.1"/>
    <property type="molecule type" value="Genomic_DNA"/>
</dbReference>
<evidence type="ECO:0000259" key="2">
    <source>
        <dbReference type="Pfam" id="PF14403"/>
    </source>
</evidence>
<feature type="domain" description="DUF403" evidence="1">
    <location>
        <begin position="519"/>
        <end position="840"/>
    </location>
</feature>
<sequence length="858" mass="95154">MSFSQQQQSNQGNALVYPRPAGLMDEVYAPDGSMRSHWEYLLESLNVLGPDALNDRQRKAERILRDDGATYTLSSASLASHTWGLDPVPLLIASEEWNQIETGLSERAELLDLLLKDIYGPRELLRCGILPAELIYSHGGFLRPCQDIKLQGDHQLILHSADMVRGADGNMVIIGDRTQTPSGAGYALENRTVMRRVFPSLFRDSHVHRLSLFFTTLRHTLTRLAPPGNLAGGELPSIVILTPGAYSETYFEHTYLANYLGYPLVQGGDLTVRNGYVWMKSLDGLTRVDVILRRVDDNFCDPVELKSDSRLGVPGLLEVVRSGRVVVANPMGSGVLENTALLKYMPQISQFFLGHELQLASVKTYWCGDAGDLAHVLANIDKLVIKRCARRAGEFSIFGCDLPASERQELIERIRLNPLHYTAQEYIAPSSAPSWHKGAMHSRPSVLRSFSVAGEGSYSVMPGGMTRVGIANDSRLISNQLGSLSKDTWVLASEPEKQLTLQAGPGGESLSHIHQYTTLPSRMVENLFWMGRYSERADAAIRVLRTVFVQLNSAVILPKGAERLLLRAVSEVTLTLPGFTRDNLELLRKPEPELLSVISDARRTGSVKASLIAMLNCAEEVKELLSADIQRIINDIRDELNGLEDAVTRGMASAPEETLDPLISALLALSGLYQDSMFRGLGWRFLQIGRRLEKAQQVASLLRHLLVPVNVDPSEPLALESALLSTEALNTYRRRFRAETNIVSGLGLLLIDRSNPRSLIYQLDKLFKDLSELPNRGKGPELPRNQRLVLEISAAVRLADMRALAVVDEKLQSRVQLDKLLQQVQQRLNETAVAVSEDFFDHTGGPQQLVNTGWNGEL</sequence>
<evidence type="ECO:0000259" key="1">
    <source>
        <dbReference type="Pfam" id="PF04168"/>
    </source>
</evidence>
<dbReference type="OrthoDB" id="9804079at2"/>
<dbReference type="InterPro" id="IPR051680">
    <property type="entry name" value="ATP-dep_Glu-Cys_Ligase-2"/>
</dbReference>
<reference evidence="3 4" key="2">
    <citation type="journal article" date="2018" name="Int. J. Syst. Evol. Microbiol.">
        <title>Marinobacterium aestuarii sp. nov., a benzene-degrading marine bacterium isolated from estuary sediment.</title>
        <authorList>
            <person name="Bae S.S."/>
            <person name="Jung J."/>
            <person name="Chung D."/>
            <person name="Baek K."/>
        </authorList>
    </citation>
    <scope>NUCLEOTIDE SEQUENCE [LARGE SCALE GENOMIC DNA]</scope>
    <source>
        <strain evidence="3 4">ST58-10</strain>
    </source>
</reference>
<dbReference type="Proteomes" id="UP000078070">
    <property type="component" value="Chromosome"/>
</dbReference>
<dbReference type="Pfam" id="PF04168">
    <property type="entry name" value="Alpha-E"/>
    <property type="match status" value="1"/>
</dbReference>
<dbReference type="SUPFAM" id="SSF56059">
    <property type="entry name" value="Glutathione synthetase ATP-binding domain-like"/>
    <property type="match status" value="1"/>
</dbReference>
<dbReference type="InterPro" id="IPR007296">
    <property type="entry name" value="DUF403"/>
</dbReference>
<dbReference type="STRING" id="1821621.A8C75_05115"/>
<dbReference type="RefSeq" id="WP_067379064.1">
    <property type="nucleotide sequence ID" value="NZ_CP015839.1"/>
</dbReference>
<evidence type="ECO:0000313" key="4">
    <source>
        <dbReference type="Proteomes" id="UP000078070"/>
    </source>
</evidence>